<proteinExistence type="predicted"/>
<feature type="non-terminal residue" evidence="1">
    <location>
        <position position="61"/>
    </location>
</feature>
<reference evidence="1" key="1">
    <citation type="submission" date="2021-06" db="EMBL/GenBank/DDBJ databases">
        <authorList>
            <person name="Kallberg Y."/>
            <person name="Tangrot J."/>
            <person name="Rosling A."/>
        </authorList>
    </citation>
    <scope>NUCLEOTIDE SEQUENCE</scope>
    <source>
        <strain evidence="1">CL356</strain>
    </source>
</reference>
<feature type="non-terminal residue" evidence="1">
    <location>
        <position position="1"/>
    </location>
</feature>
<sequence>RKHAQAMSQEATHEMEEMGYQVYNMERSPKWVYEQKYHQRYKELNLFDPSDDLIEDIVRMY</sequence>
<evidence type="ECO:0000313" key="1">
    <source>
        <dbReference type="EMBL" id="CAG8761613.1"/>
    </source>
</evidence>
<dbReference type="EMBL" id="CAJVPT010059226">
    <property type="protein sequence ID" value="CAG8761613.1"/>
    <property type="molecule type" value="Genomic_DNA"/>
</dbReference>
<name>A0ACA9QQ41_9GLOM</name>
<comment type="caution">
    <text evidence="1">The sequence shown here is derived from an EMBL/GenBank/DDBJ whole genome shotgun (WGS) entry which is preliminary data.</text>
</comment>
<accession>A0ACA9QQ41</accession>
<keyword evidence="2" id="KW-1185">Reference proteome</keyword>
<organism evidence="1 2">
    <name type="scientific">Acaulospora colombiana</name>
    <dbReference type="NCBI Taxonomy" id="27376"/>
    <lineage>
        <taxon>Eukaryota</taxon>
        <taxon>Fungi</taxon>
        <taxon>Fungi incertae sedis</taxon>
        <taxon>Mucoromycota</taxon>
        <taxon>Glomeromycotina</taxon>
        <taxon>Glomeromycetes</taxon>
        <taxon>Diversisporales</taxon>
        <taxon>Acaulosporaceae</taxon>
        <taxon>Acaulospora</taxon>
    </lineage>
</organism>
<gene>
    <name evidence="1" type="ORF">ACOLOM_LOCUS13228</name>
</gene>
<protein>
    <submittedName>
        <fullName evidence="1">7455_t:CDS:1</fullName>
    </submittedName>
</protein>
<dbReference type="Proteomes" id="UP000789525">
    <property type="component" value="Unassembled WGS sequence"/>
</dbReference>
<evidence type="ECO:0000313" key="2">
    <source>
        <dbReference type="Proteomes" id="UP000789525"/>
    </source>
</evidence>